<sequence length="86" mass="9250">MAEQVAALSEEAQLAEIWAMDDIYQVDGKKSVFGIVQTKGMGDNENSALYTVGGHIHHSCLPCLDLQLRPVEGGGPLRAIAARDIK</sequence>
<comment type="caution">
    <text evidence="1">The sequence shown here is derived from an EMBL/GenBank/DDBJ whole genome shotgun (WGS) entry which is preliminary data.</text>
</comment>
<keyword evidence="2" id="KW-1185">Reference proteome</keyword>
<evidence type="ECO:0000313" key="2">
    <source>
        <dbReference type="Proteomes" id="UP000265618"/>
    </source>
</evidence>
<accession>A0A391NZI9</accession>
<organism evidence="1 2">
    <name type="scientific">Kipferlia bialata</name>
    <dbReference type="NCBI Taxonomy" id="797122"/>
    <lineage>
        <taxon>Eukaryota</taxon>
        <taxon>Metamonada</taxon>
        <taxon>Carpediemonas-like organisms</taxon>
        <taxon>Kipferlia</taxon>
    </lineage>
</organism>
<gene>
    <name evidence="1" type="ORF">KIPB_011769</name>
</gene>
<dbReference type="AlphaFoldDB" id="A0A391NZI9"/>
<evidence type="ECO:0000313" key="1">
    <source>
        <dbReference type="EMBL" id="GCA63759.1"/>
    </source>
</evidence>
<dbReference type="EMBL" id="BDIP01004929">
    <property type="protein sequence ID" value="GCA63759.1"/>
    <property type="molecule type" value="Genomic_DNA"/>
</dbReference>
<dbReference type="Proteomes" id="UP000265618">
    <property type="component" value="Unassembled WGS sequence"/>
</dbReference>
<feature type="non-terminal residue" evidence="1">
    <location>
        <position position="1"/>
    </location>
</feature>
<protein>
    <submittedName>
        <fullName evidence="1">Uncharacterized protein</fullName>
    </submittedName>
</protein>
<name>A0A391NZI9_9EUKA</name>
<proteinExistence type="predicted"/>
<reference evidence="1 2" key="1">
    <citation type="journal article" date="2018" name="PLoS ONE">
        <title>The draft genome of Kipferlia bialata reveals reductive genome evolution in fornicate parasites.</title>
        <authorList>
            <person name="Tanifuji G."/>
            <person name="Takabayashi S."/>
            <person name="Kume K."/>
            <person name="Takagi M."/>
            <person name="Nakayama T."/>
            <person name="Kamikawa R."/>
            <person name="Inagaki Y."/>
            <person name="Hashimoto T."/>
        </authorList>
    </citation>
    <scope>NUCLEOTIDE SEQUENCE [LARGE SCALE GENOMIC DNA]</scope>
    <source>
        <strain evidence="1">NY0173</strain>
    </source>
</reference>